<evidence type="ECO:0000256" key="3">
    <source>
        <dbReference type="ARBA" id="ARBA00022630"/>
    </source>
</evidence>
<keyword evidence="12" id="KW-0812">Transmembrane</keyword>
<dbReference type="AlphaFoldDB" id="A0A1S9R969"/>
<dbReference type="GO" id="GO:0050660">
    <property type="term" value="F:flavin adenine dinucleotide binding"/>
    <property type="evidence" value="ECO:0007669"/>
    <property type="project" value="InterPro"/>
</dbReference>
<dbReference type="SUPFAM" id="SSF51905">
    <property type="entry name" value="FAD/NAD(P)-binding domain"/>
    <property type="match status" value="3"/>
</dbReference>
<dbReference type="Pfam" id="PF00172">
    <property type="entry name" value="Zn_clus"/>
    <property type="match status" value="1"/>
</dbReference>
<evidence type="ECO:0000259" key="14">
    <source>
        <dbReference type="Pfam" id="PF04082"/>
    </source>
</evidence>
<feature type="region of interest" description="Disordered" evidence="11">
    <location>
        <begin position="1"/>
        <end position="20"/>
    </location>
</feature>
<dbReference type="GO" id="GO:0000981">
    <property type="term" value="F:DNA-binding transcription factor activity, RNA polymerase II-specific"/>
    <property type="evidence" value="ECO:0007669"/>
    <property type="project" value="InterPro"/>
</dbReference>
<evidence type="ECO:0000313" key="16">
    <source>
        <dbReference type="Proteomes" id="UP000190744"/>
    </source>
</evidence>
<dbReference type="InterPro" id="IPR001138">
    <property type="entry name" value="Zn2Cys6_DnaBD"/>
</dbReference>
<dbReference type="PANTHER" id="PTHR42877:SF7">
    <property type="entry name" value="FLAVIN-BINDING MONOOXYGENASE-RELATED"/>
    <property type="match status" value="1"/>
</dbReference>
<dbReference type="InterPro" id="IPR036188">
    <property type="entry name" value="FAD/NAD-bd_sf"/>
</dbReference>
<dbReference type="GO" id="GO:0004499">
    <property type="term" value="F:N,N-dimethylaniline monooxygenase activity"/>
    <property type="evidence" value="ECO:0007669"/>
    <property type="project" value="InterPro"/>
</dbReference>
<dbReference type="InterPro" id="IPR020946">
    <property type="entry name" value="Flavin_mOase-like"/>
</dbReference>
<evidence type="ECO:0000256" key="1">
    <source>
        <dbReference type="ARBA" id="ARBA00001974"/>
    </source>
</evidence>
<dbReference type="PANTHER" id="PTHR42877">
    <property type="entry name" value="L-ORNITHINE N(5)-MONOOXYGENASE-RELATED"/>
    <property type="match status" value="1"/>
</dbReference>
<protein>
    <submittedName>
        <fullName evidence="15">Uncharacterized protein</fullName>
    </submittedName>
</protein>
<dbReference type="GO" id="GO:0050661">
    <property type="term" value="F:NADP binding"/>
    <property type="evidence" value="ECO:0007669"/>
    <property type="project" value="InterPro"/>
</dbReference>
<gene>
    <name evidence="15" type="ORF">PEBR_40538</name>
</gene>
<evidence type="ECO:0000256" key="12">
    <source>
        <dbReference type="SAM" id="Phobius"/>
    </source>
</evidence>
<keyword evidence="5" id="KW-0274">FAD</keyword>
<keyword evidence="6" id="KW-0560">Oxidoreductase</keyword>
<evidence type="ECO:0000256" key="8">
    <source>
        <dbReference type="ARBA" id="ARBA00023125"/>
    </source>
</evidence>
<dbReference type="Proteomes" id="UP000190744">
    <property type="component" value="Unassembled WGS sequence"/>
</dbReference>
<dbReference type="CDD" id="cd12148">
    <property type="entry name" value="fungal_TF_MHR"/>
    <property type="match status" value="1"/>
</dbReference>
<keyword evidence="8" id="KW-0238">DNA-binding</keyword>
<reference evidence="16" key="1">
    <citation type="submission" date="2015-09" db="EMBL/GenBank/DDBJ databases">
        <authorList>
            <person name="Fill T.P."/>
            <person name="Baretta J.F."/>
            <person name="de Almeida L.G."/>
            <person name="Rocha M."/>
            <person name="de Souza D.H."/>
            <person name="Malavazi I."/>
            <person name="Cerdeira L.T."/>
            <person name="Hong H."/>
            <person name="Samborskyy M."/>
            <person name="de Vasconcelos A.T."/>
            <person name="Leadlay P."/>
            <person name="Rodrigues-Filho E."/>
        </authorList>
    </citation>
    <scope>NUCLEOTIDE SEQUENCE [LARGE SCALE GENOMIC DNA]</scope>
    <source>
        <strain evidence="16">LaBioMMi 136</strain>
    </source>
</reference>
<dbReference type="Pfam" id="PF04082">
    <property type="entry name" value="Fungal_trans"/>
    <property type="match status" value="1"/>
</dbReference>
<keyword evidence="9" id="KW-0804">Transcription</keyword>
<sequence length="1170" mass="133053">MKRLSRVFSGSPKPVVQAKEAPQQAAKSIIEQRSVDEGRPLRVVVIGAGISGIISCIRFNQRIPNVDLCIYDKNADIGDIPAHTYQATFEPNKEWTSFYATAPEIHRYWKRVVDKYGCMKYIKLRQQVEGATWDEKTSKWNVQIQDLESGSTYSDQADVLIQATGALNNWKWPNIPGLQDFKGKLLHSASWDEEYDYSNKRVAVIGNGSSGIQIVPGMLPKVTYIDHYIRSRTWIAPTFARDQIDKRGGKGLENYTFSPEEIETFKNDHQAYQEFRKEVELELQSIHGATLTGHPMQVGAHGMFVENMKRRLMKKPEILDDLIPSFPPACRRLTPGPGYLEALTDERVNMIKSDIVKVDATGIFTADGQYREVDAIVCATGFDTTHTPRFPIKGRGGITLAERWKKTPETYLAVATDGFPNYFISLGPNSGLGEGNLLILIEKEIDYFTECVKKMQRDNIRALSVKANAVRRFTQYCDEYFAGTVFAGKCRSWYKGGTENGRIVALWPGSSLHAMKVFANPRWEDFDYEYVNDNPTGWFGDGWTENEKHDKINVNYLDDDQIDFPQPVKCTAMKLRCDGNTPCESCVKRGFMCTNPKGSPSASIEDGKNSPNPQMPPIYRQPSDRGSIKFLLNGGTDSFTEGFRLPPRSDRERGMAYHNQTALEEADSNGEIYPSFEMPGDRADFSPGFVESDPANLQFFQDTFLDFFNGPFGDSQKSAEPPYSDQVAYPAVFAPGQDNSMALPAEQGVFEPERPFAMALIQSILARAWTVPLDPKAQEEISTNLSFLLTTARIRKFVSLYFKYWQPSCAMIHIPTFDLEATALPLLAAVTFFGAMYSPDQREAYVAKRLLDFAELFIFSSHIYSPETEVASIFTGLQSADDESTDWMKFQNFQAGFIITVVQYWAGSRSSKNRAMENRFSEVVKVARRLNLVKARHNPNEEQFEELLWIQRECRIRTIGIISLLDCAFFFYQNYPCRLTHAEIESELPCEEALFRSPHPFQDPKFRFSRDITIYQAFQHMFESSTQDESRASPPSTKMDLTVLDMFILIHVLFAFINTHMTLVGLLKRQALVIQSAQTEGNWGKSMIPADSLLSSIRTALTRWRDYWVALRNQVSNDEWASMGFYKNGYNFWLVSQLLITKKDAVDVIMQMEVHCEDKLEKLKVLLQDE</sequence>
<keyword evidence="12" id="KW-0472">Membrane</keyword>
<keyword evidence="12" id="KW-1133">Transmembrane helix</keyword>
<keyword evidence="7" id="KW-0805">Transcription regulation</keyword>
<evidence type="ECO:0000256" key="5">
    <source>
        <dbReference type="ARBA" id="ARBA00022827"/>
    </source>
</evidence>
<evidence type="ECO:0000256" key="11">
    <source>
        <dbReference type="SAM" id="MobiDB-lite"/>
    </source>
</evidence>
<comment type="similarity">
    <text evidence="2">Belongs to the FAD-binding monooxygenase family.</text>
</comment>
<evidence type="ECO:0000313" key="15">
    <source>
        <dbReference type="EMBL" id="OOQ82047.1"/>
    </source>
</evidence>
<evidence type="ECO:0000256" key="9">
    <source>
        <dbReference type="ARBA" id="ARBA00023163"/>
    </source>
</evidence>
<evidence type="ECO:0000256" key="7">
    <source>
        <dbReference type="ARBA" id="ARBA00023015"/>
    </source>
</evidence>
<dbReference type="Pfam" id="PF00743">
    <property type="entry name" value="FMO-like"/>
    <property type="match status" value="1"/>
</dbReference>
<keyword evidence="10" id="KW-0539">Nucleus</keyword>
<dbReference type="SUPFAM" id="SSF57701">
    <property type="entry name" value="Zn2/Cys6 DNA-binding domain"/>
    <property type="match status" value="1"/>
</dbReference>
<dbReference type="InterPro" id="IPR007219">
    <property type="entry name" value="XnlR_reg_dom"/>
</dbReference>
<dbReference type="GO" id="GO:0006351">
    <property type="term" value="P:DNA-templated transcription"/>
    <property type="evidence" value="ECO:0007669"/>
    <property type="project" value="InterPro"/>
</dbReference>
<evidence type="ECO:0000256" key="6">
    <source>
        <dbReference type="ARBA" id="ARBA00023002"/>
    </source>
</evidence>
<feature type="domain" description="Zn(2)-C6 fungal-type" evidence="13">
    <location>
        <begin position="569"/>
        <end position="597"/>
    </location>
</feature>
<name>A0A1S9R969_PENBI</name>
<dbReference type="GO" id="GO:0003677">
    <property type="term" value="F:DNA binding"/>
    <property type="evidence" value="ECO:0007669"/>
    <property type="project" value="UniProtKB-KW"/>
</dbReference>
<comment type="cofactor">
    <cofactor evidence="1">
        <name>FAD</name>
        <dbReference type="ChEBI" id="CHEBI:57692"/>
    </cofactor>
</comment>
<dbReference type="InterPro" id="IPR036864">
    <property type="entry name" value="Zn2-C6_fun-type_DNA-bd_sf"/>
</dbReference>
<evidence type="ECO:0000256" key="4">
    <source>
        <dbReference type="ARBA" id="ARBA00022723"/>
    </source>
</evidence>
<evidence type="ECO:0000256" key="10">
    <source>
        <dbReference type="ARBA" id="ARBA00023242"/>
    </source>
</evidence>
<evidence type="ECO:0000259" key="13">
    <source>
        <dbReference type="Pfam" id="PF00172"/>
    </source>
</evidence>
<proteinExistence type="inferred from homology"/>
<dbReference type="CDD" id="cd00067">
    <property type="entry name" value="GAL4"/>
    <property type="match status" value="1"/>
</dbReference>
<comment type="caution">
    <text evidence="15">The sequence shown here is derived from an EMBL/GenBank/DDBJ whole genome shotgun (WGS) entry which is preliminary data.</text>
</comment>
<dbReference type="GO" id="GO:0008270">
    <property type="term" value="F:zinc ion binding"/>
    <property type="evidence" value="ECO:0007669"/>
    <property type="project" value="InterPro"/>
</dbReference>
<organism evidence="15 16">
    <name type="scientific">Penicillium brasilianum</name>
    <dbReference type="NCBI Taxonomy" id="104259"/>
    <lineage>
        <taxon>Eukaryota</taxon>
        <taxon>Fungi</taxon>
        <taxon>Dikarya</taxon>
        <taxon>Ascomycota</taxon>
        <taxon>Pezizomycotina</taxon>
        <taxon>Eurotiomycetes</taxon>
        <taxon>Eurotiomycetidae</taxon>
        <taxon>Eurotiales</taxon>
        <taxon>Aspergillaceae</taxon>
        <taxon>Penicillium</taxon>
    </lineage>
</organism>
<accession>A0A1S9R969</accession>
<evidence type="ECO:0000256" key="2">
    <source>
        <dbReference type="ARBA" id="ARBA00010139"/>
    </source>
</evidence>
<keyword evidence="3" id="KW-0285">Flavoprotein</keyword>
<dbReference type="InterPro" id="IPR051209">
    <property type="entry name" value="FAD-bind_Monooxygenase_sf"/>
</dbReference>
<dbReference type="EMBL" id="LJBN01000228">
    <property type="protein sequence ID" value="OOQ82047.1"/>
    <property type="molecule type" value="Genomic_DNA"/>
</dbReference>
<keyword evidence="4" id="KW-0479">Metal-binding</keyword>
<dbReference type="Gene3D" id="3.50.50.60">
    <property type="entry name" value="FAD/NAD(P)-binding domain"/>
    <property type="match status" value="2"/>
</dbReference>
<feature type="region of interest" description="Disordered" evidence="11">
    <location>
        <begin position="597"/>
        <end position="623"/>
    </location>
</feature>
<feature type="transmembrane region" description="Helical" evidence="12">
    <location>
        <begin position="1046"/>
        <end position="1067"/>
    </location>
</feature>
<feature type="domain" description="Xylanolytic transcriptional activator regulatory" evidence="14">
    <location>
        <begin position="799"/>
        <end position="1007"/>
    </location>
</feature>